<evidence type="ECO:0000259" key="1">
    <source>
        <dbReference type="Pfam" id="PF26351"/>
    </source>
</evidence>
<reference evidence="2" key="1">
    <citation type="submission" date="2022-10" db="EMBL/GenBank/DDBJ databases">
        <title>The WGS of Solirubrobacter ginsenosidimutans DSM 21036.</title>
        <authorList>
            <person name="Jiang Z."/>
        </authorList>
    </citation>
    <scope>NUCLEOTIDE SEQUENCE</scope>
    <source>
        <strain evidence="2">DSM 21036</strain>
    </source>
</reference>
<dbReference type="AlphaFoldDB" id="A0A9X3S6N3"/>
<dbReference type="EMBL" id="JAPDOD010000084">
    <property type="protein sequence ID" value="MDA0167012.1"/>
    <property type="molecule type" value="Genomic_DNA"/>
</dbReference>
<dbReference type="Proteomes" id="UP001149140">
    <property type="component" value="Unassembled WGS sequence"/>
</dbReference>
<sequence length="227" mass="24766">MIGVLREGPLHRDLKALLAAPGDAFEVKVDGYVIDLVRSGGELVEIQTGSFSPLRKKLDALLDRHPIRIVHPVPARRRIVRVDEDGEVLSVKASPKKPTAATIFEGLVSFPTLLDHPNLTIEVLLCSEDHIRKPAPVRGRRYLRDPGERRLTGVLERIELAGAGDAAALIPSFDEPFTTKELAKAMRVPLPLAQKAAHCLRALEVLEPAGKRGQAPLHLKAQAPSRG</sequence>
<feature type="domain" description="DUF8091" evidence="1">
    <location>
        <begin position="10"/>
        <end position="160"/>
    </location>
</feature>
<evidence type="ECO:0000313" key="3">
    <source>
        <dbReference type="Proteomes" id="UP001149140"/>
    </source>
</evidence>
<evidence type="ECO:0000313" key="2">
    <source>
        <dbReference type="EMBL" id="MDA0167012.1"/>
    </source>
</evidence>
<dbReference type="InterPro" id="IPR058404">
    <property type="entry name" value="DUF8091"/>
</dbReference>
<organism evidence="2 3">
    <name type="scientific">Solirubrobacter ginsenosidimutans</name>
    <dbReference type="NCBI Taxonomy" id="490573"/>
    <lineage>
        <taxon>Bacteria</taxon>
        <taxon>Bacillati</taxon>
        <taxon>Actinomycetota</taxon>
        <taxon>Thermoleophilia</taxon>
        <taxon>Solirubrobacterales</taxon>
        <taxon>Solirubrobacteraceae</taxon>
        <taxon>Solirubrobacter</taxon>
    </lineage>
</organism>
<dbReference type="RefSeq" id="WP_270046264.1">
    <property type="nucleotide sequence ID" value="NZ_JAPDOD010000084.1"/>
</dbReference>
<comment type="caution">
    <text evidence="2">The sequence shown here is derived from an EMBL/GenBank/DDBJ whole genome shotgun (WGS) entry which is preliminary data.</text>
</comment>
<dbReference type="Pfam" id="PF26351">
    <property type="entry name" value="DUF8091"/>
    <property type="match status" value="1"/>
</dbReference>
<name>A0A9X3S6N3_9ACTN</name>
<proteinExistence type="predicted"/>
<protein>
    <recommendedName>
        <fullName evidence="1">DUF8091 domain-containing protein</fullName>
    </recommendedName>
</protein>
<accession>A0A9X3S6N3</accession>
<gene>
    <name evidence="2" type="ORF">OM076_42520</name>
</gene>
<keyword evidence="3" id="KW-1185">Reference proteome</keyword>